<dbReference type="AlphaFoldDB" id="A0A077LXX7"/>
<accession>A0A077LXX7</accession>
<protein>
    <recommendedName>
        <fullName evidence="4">DUF4352 domain-containing protein</fullName>
    </recommendedName>
</protein>
<feature type="signal peptide" evidence="1">
    <location>
        <begin position="1"/>
        <end position="25"/>
    </location>
</feature>
<evidence type="ECO:0000256" key="1">
    <source>
        <dbReference type="SAM" id="SignalP"/>
    </source>
</evidence>
<sequence length="179" mass="18963">MIRRICLGGGALLLLAGCAGTSTPAATVTVTQTVTATVTTTASSSTTPDKDSELKLGQTLHGDGVDVTVTQFKAKVPMPQDQRTSGQLSAAMVKSCLHVDVASSSFSWTHWNVAASDSSQYPSSGTTWGTWPGPMYPVEKKLKPGDCVKGWIYFDTEPGVKIARIEYSTDTNQASWQTG</sequence>
<evidence type="ECO:0000313" key="3">
    <source>
        <dbReference type="Proteomes" id="UP000035721"/>
    </source>
</evidence>
<keyword evidence="1" id="KW-0732">Signal</keyword>
<dbReference type="EMBL" id="CAJB01000135">
    <property type="protein sequence ID" value="CCH77742.1"/>
    <property type="molecule type" value="Genomic_DNA"/>
</dbReference>
<dbReference type="STRING" id="1194083.BN12_220020"/>
<evidence type="ECO:0000313" key="2">
    <source>
        <dbReference type="EMBL" id="CCH77742.1"/>
    </source>
</evidence>
<proteinExistence type="predicted"/>
<dbReference type="Proteomes" id="UP000035721">
    <property type="component" value="Unassembled WGS sequence"/>
</dbReference>
<evidence type="ECO:0008006" key="4">
    <source>
        <dbReference type="Google" id="ProtNLM"/>
    </source>
</evidence>
<dbReference type="RefSeq" id="WP_157635346.1">
    <property type="nucleotide sequence ID" value="NZ_HF570958.1"/>
</dbReference>
<dbReference type="PROSITE" id="PS51257">
    <property type="entry name" value="PROKAR_LIPOPROTEIN"/>
    <property type="match status" value="1"/>
</dbReference>
<gene>
    <name evidence="2" type="ORF">BN12_220020</name>
</gene>
<feature type="chain" id="PRO_5001721008" description="DUF4352 domain-containing protein" evidence="1">
    <location>
        <begin position="26"/>
        <end position="179"/>
    </location>
</feature>
<reference evidence="2 3" key="1">
    <citation type="journal article" date="2013" name="ISME J.">
        <title>A metabolic model for members of the genus Tetrasphaera involved in enhanced biological phosphorus removal.</title>
        <authorList>
            <person name="Kristiansen R."/>
            <person name="Nguyen H.T.T."/>
            <person name="Saunders A.M."/>
            <person name="Nielsen J.L."/>
            <person name="Wimmer R."/>
            <person name="Le V.Q."/>
            <person name="McIlroy S.J."/>
            <person name="Petrovski S."/>
            <person name="Seviour R.J."/>
            <person name="Calteau A."/>
            <person name="Nielsen K.L."/>
            <person name="Nielsen P.H."/>
        </authorList>
    </citation>
    <scope>NUCLEOTIDE SEQUENCE [LARGE SCALE GENOMIC DNA]</scope>
    <source>
        <strain evidence="2 3">T1-X7</strain>
    </source>
</reference>
<keyword evidence="3" id="KW-1185">Reference proteome</keyword>
<name>A0A077LXX7_9MICO</name>
<dbReference type="OrthoDB" id="4965940at2"/>
<comment type="caution">
    <text evidence="2">The sequence shown here is derived from an EMBL/GenBank/DDBJ whole genome shotgun (WGS) entry which is preliminary data.</text>
</comment>
<organism evidence="2 3">
    <name type="scientific">Nostocoides japonicum T1-X7</name>
    <dbReference type="NCBI Taxonomy" id="1194083"/>
    <lineage>
        <taxon>Bacteria</taxon>
        <taxon>Bacillati</taxon>
        <taxon>Actinomycetota</taxon>
        <taxon>Actinomycetes</taxon>
        <taxon>Micrococcales</taxon>
        <taxon>Intrasporangiaceae</taxon>
        <taxon>Nostocoides</taxon>
    </lineage>
</organism>